<gene>
    <name evidence="2" type="ORF">COB11_05475</name>
</gene>
<comment type="caution">
    <text evidence="2">The sequence shown here is derived from an EMBL/GenBank/DDBJ whole genome shotgun (WGS) entry which is preliminary data.</text>
</comment>
<evidence type="ECO:0000313" key="2">
    <source>
        <dbReference type="EMBL" id="PCI93356.1"/>
    </source>
</evidence>
<evidence type="ECO:0000313" key="3">
    <source>
        <dbReference type="Proteomes" id="UP000217838"/>
    </source>
</evidence>
<protein>
    <submittedName>
        <fullName evidence="2">DUF3604 domain-containing protein</fullName>
    </submittedName>
</protein>
<evidence type="ECO:0000256" key="1">
    <source>
        <dbReference type="SAM" id="MobiDB-lite"/>
    </source>
</evidence>
<organism evidence="2 3">
    <name type="scientific">Aerophobetes bacterium</name>
    <dbReference type="NCBI Taxonomy" id="2030807"/>
    <lineage>
        <taxon>Bacteria</taxon>
        <taxon>Candidatus Aerophobota</taxon>
    </lineage>
</organism>
<dbReference type="AlphaFoldDB" id="A0A2A4YET6"/>
<dbReference type="EMBL" id="NVUU01000064">
    <property type="protein sequence ID" value="PCI93356.1"/>
    <property type="molecule type" value="Genomic_DNA"/>
</dbReference>
<dbReference type="Proteomes" id="UP000217838">
    <property type="component" value="Unassembled WGS sequence"/>
</dbReference>
<feature type="region of interest" description="Disordered" evidence="1">
    <location>
        <begin position="621"/>
        <end position="640"/>
    </location>
</feature>
<dbReference type="InterPro" id="IPR022028">
    <property type="entry name" value="DUF3604"/>
</dbReference>
<name>A0A2A4YET6_UNCAE</name>
<sequence>MRRSICYSEPKIALAGQPSPIKFTYSPASNLPKGTRLKFDPLSRGRKIDWEIPSANAKSKTSGIWLIPPTGTKILGKSVQGKSLVCPQFEFVLPQEVKAGEEFSIILNGVEKTDTAPKAQHHVQRRRPFYLYIDTKGKGDYKDPEIFSIDVRGSTLHNIRVIAPSMVSKNERFDIVVRFEDQFGNLTANAEEGTLIELSYEQLRENLNWKLFVPETGFINLPNLYFNETGIYRIKLLNTMTNKAYFSCPIQCIESGDNRSIYWGTFHGESERFDASNQIESCLRHFRDDYAYYFYGTSSFENESETSPDVWKNVTLQVSEFNEEDRFVTFLGMQWFHDAKDEGLRQLIFSKDNKPLLRKKESKSNNLRKIYKSHSPKDLIAIPSFTMAKGLGYNFEEFTPEYEPVVEIYNSWGSSECLKKEGNLKPITGGGKGVEEYADGSIRKALNAGHKFGFVAGGLDDRGVFERFYKSSQVQYTPGLTAIIAQTQSRESLFQSLRDRKCYATTGARMIVSLEIASQGIGSIISTGAKPGLMYNRYITGSVIGTCLITKIEIFRNGNLAKEFSPNEDSFDFEFDEMTPLEDDLLKPTKEHIPFTYYYIRAQQEDGHIAWGSPIWIEVTPPSTENSNADTNTNGKKIKK</sequence>
<proteinExistence type="predicted"/>
<dbReference type="Pfam" id="PF12228">
    <property type="entry name" value="DUF3604"/>
    <property type="match status" value="1"/>
</dbReference>
<accession>A0A2A4YET6</accession>
<reference evidence="3" key="1">
    <citation type="submission" date="2017-08" db="EMBL/GenBank/DDBJ databases">
        <title>A dynamic microbial community with high functional redundancy inhabits the cold, oxic subseafloor aquifer.</title>
        <authorList>
            <person name="Tully B.J."/>
            <person name="Wheat C.G."/>
            <person name="Glazer B.T."/>
            <person name="Huber J.A."/>
        </authorList>
    </citation>
    <scope>NUCLEOTIDE SEQUENCE [LARGE SCALE GENOMIC DNA]</scope>
</reference>